<dbReference type="Pfam" id="PF01565">
    <property type="entry name" value="FAD_binding_4"/>
    <property type="match status" value="1"/>
</dbReference>
<dbReference type="GO" id="GO:0071949">
    <property type="term" value="F:FAD binding"/>
    <property type="evidence" value="ECO:0007669"/>
    <property type="project" value="InterPro"/>
</dbReference>
<dbReference type="InterPro" id="IPR036318">
    <property type="entry name" value="FAD-bd_PCMH-like_sf"/>
</dbReference>
<accession>A0A9P4P5J1</accession>
<evidence type="ECO:0000256" key="4">
    <source>
        <dbReference type="ARBA" id="ARBA00023002"/>
    </source>
</evidence>
<keyword evidence="3" id="KW-0274">FAD</keyword>
<dbReference type="InterPro" id="IPR016166">
    <property type="entry name" value="FAD-bd_PCMH"/>
</dbReference>
<evidence type="ECO:0000256" key="1">
    <source>
        <dbReference type="ARBA" id="ARBA00005466"/>
    </source>
</evidence>
<proteinExistence type="inferred from homology"/>
<feature type="domain" description="FAD-binding PCMH-type" evidence="5">
    <location>
        <begin position="1"/>
        <end position="103"/>
    </location>
</feature>
<feature type="non-terminal residue" evidence="6">
    <location>
        <position position="103"/>
    </location>
</feature>
<dbReference type="InterPro" id="IPR050416">
    <property type="entry name" value="FAD-linked_Oxidoreductase"/>
</dbReference>
<evidence type="ECO:0000256" key="3">
    <source>
        <dbReference type="ARBA" id="ARBA00022827"/>
    </source>
</evidence>
<evidence type="ECO:0000259" key="5">
    <source>
        <dbReference type="PROSITE" id="PS51387"/>
    </source>
</evidence>
<dbReference type="OrthoDB" id="2151789at2759"/>
<sequence>ACFIRPQNSLQVAAILKIVMQLQAKFAIRSGGHNANTGFGSIDEDGLLVDTQDLHVRVLNADGSMTAGSGNRWQELYDFLDGHGVGAVGGHRDGIGIAGFLFG</sequence>
<keyword evidence="7" id="KW-1185">Reference proteome</keyword>
<comment type="similarity">
    <text evidence="1">Belongs to the oxygen-dependent FAD-linked oxidoreductase family.</text>
</comment>
<dbReference type="Gene3D" id="3.30.465.10">
    <property type="match status" value="1"/>
</dbReference>
<dbReference type="SUPFAM" id="SSF56176">
    <property type="entry name" value="FAD-binding/transporter-associated domain-like"/>
    <property type="match status" value="1"/>
</dbReference>
<name>A0A9P4P5J1_9PLEO</name>
<dbReference type="EMBL" id="MU001515">
    <property type="protein sequence ID" value="KAF2437702.1"/>
    <property type="molecule type" value="Genomic_DNA"/>
</dbReference>
<dbReference type="AlphaFoldDB" id="A0A9P4P5J1"/>
<evidence type="ECO:0000256" key="2">
    <source>
        <dbReference type="ARBA" id="ARBA00022630"/>
    </source>
</evidence>
<keyword evidence="4" id="KW-0560">Oxidoreductase</keyword>
<keyword evidence="2" id="KW-0285">Flavoprotein</keyword>
<gene>
    <name evidence="6" type="ORF">P171DRAFT_321003</name>
</gene>
<comment type="caution">
    <text evidence="6">The sequence shown here is derived from an EMBL/GenBank/DDBJ whole genome shotgun (WGS) entry which is preliminary data.</text>
</comment>
<reference evidence="6" key="1">
    <citation type="journal article" date="2020" name="Stud. Mycol.">
        <title>101 Dothideomycetes genomes: a test case for predicting lifestyles and emergence of pathogens.</title>
        <authorList>
            <person name="Haridas S."/>
            <person name="Albert R."/>
            <person name="Binder M."/>
            <person name="Bloem J."/>
            <person name="Labutti K."/>
            <person name="Salamov A."/>
            <person name="Andreopoulos B."/>
            <person name="Baker S."/>
            <person name="Barry K."/>
            <person name="Bills G."/>
            <person name="Bluhm B."/>
            <person name="Cannon C."/>
            <person name="Castanera R."/>
            <person name="Culley D."/>
            <person name="Daum C."/>
            <person name="Ezra D."/>
            <person name="Gonzalez J."/>
            <person name="Henrissat B."/>
            <person name="Kuo A."/>
            <person name="Liang C."/>
            <person name="Lipzen A."/>
            <person name="Lutzoni F."/>
            <person name="Magnuson J."/>
            <person name="Mondo S."/>
            <person name="Nolan M."/>
            <person name="Ohm R."/>
            <person name="Pangilinan J."/>
            <person name="Park H.-J."/>
            <person name="Ramirez L."/>
            <person name="Alfaro M."/>
            <person name="Sun H."/>
            <person name="Tritt A."/>
            <person name="Yoshinaga Y."/>
            <person name="Zwiers L.-H."/>
            <person name="Turgeon B."/>
            <person name="Goodwin S."/>
            <person name="Spatafora J."/>
            <person name="Crous P."/>
            <person name="Grigoriev I."/>
        </authorList>
    </citation>
    <scope>NUCLEOTIDE SEQUENCE</scope>
    <source>
        <strain evidence="6">CBS 690.94</strain>
    </source>
</reference>
<dbReference type="GO" id="GO:0016491">
    <property type="term" value="F:oxidoreductase activity"/>
    <property type="evidence" value="ECO:0007669"/>
    <property type="project" value="UniProtKB-KW"/>
</dbReference>
<evidence type="ECO:0000313" key="6">
    <source>
        <dbReference type="EMBL" id="KAF2437702.1"/>
    </source>
</evidence>
<dbReference type="PANTHER" id="PTHR42973">
    <property type="entry name" value="BINDING OXIDOREDUCTASE, PUTATIVE (AFU_ORTHOLOGUE AFUA_1G17690)-RELATED"/>
    <property type="match status" value="1"/>
</dbReference>
<feature type="non-terminal residue" evidence="6">
    <location>
        <position position="1"/>
    </location>
</feature>
<dbReference type="InterPro" id="IPR006094">
    <property type="entry name" value="Oxid_FAD_bind_N"/>
</dbReference>
<protein>
    <recommendedName>
        <fullName evidence="5">FAD-binding PCMH-type domain-containing protein</fullName>
    </recommendedName>
</protein>
<dbReference type="PROSITE" id="PS51387">
    <property type="entry name" value="FAD_PCMH"/>
    <property type="match status" value="1"/>
</dbReference>
<dbReference type="InterPro" id="IPR016169">
    <property type="entry name" value="FAD-bd_PCMH_sub2"/>
</dbReference>
<dbReference type="PANTHER" id="PTHR42973:SF54">
    <property type="entry name" value="FAD-BINDING PCMH-TYPE DOMAIN-CONTAINING PROTEIN"/>
    <property type="match status" value="1"/>
</dbReference>
<organism evidence="6 7">
    <name type="scientific">Karstenula rhodostoma CBS 690.94</name>
    <dbReference type="NCBI Taxonomy" id="1392251"/>
    <lineage>
        <taxon>Eukaryota</taxon>
        <taxon>Fungi</taxon>
        <taxon>Dikarya</taxon>
        <taxon>Ascomycota</taxon>
        <taxon>Pezizomycotina</taxon>
        <taxon>Dothideomycetes</taxon>
        <taxon>Pleosporomycetidae</taxon>
        <taxon>Pleosporales</taxon>
        <taxon>Massarineae</taxon>
        <taxon>Didymosphaeriaceae</taxon>
        <taxon>Karstenula</taxon>
    </lineage>
</organism>
<dbReference type="Proteomes" id="UP000799764">
    <property type="component" value="Unassembled WGS sequence"/>
</dbReference>
<evidence type="ECO:0000313" key="7">
    <source>
        <dbReference type="Proteomes" id="UP000799764"/>
    </source>
</evidence>